<dbReference type="Proteomes" id="UP000256869">
    <property type="component" value="Unassembled WGS sequence"/>
</dbReference>
<evidence type="ECO:0000259" key="1">
    <source>
        <dbReference type="Pfam" id="PF01636"/>
    </source>
</evidence>
<organism evidence="2 3">
    <name type="scientific">Cohnella lupini</name>
    <dbReference type="NCBI Taxonomy" id="1294267"/>
    <lineage>
        <taxon>Bacteria</taxon>
        <taxon>Bacillati</taxon>
        <taxon>Bacillota</taxon>
        <taxon>Bacilli</taxon>
        <taxon>Bacillales</taxon>
        <taxon>Paenibacillaceae</taxon>
        <taxon>Cohnella</taxon>
    </lineage>
</organism>
<name>A0A3D9HY33_9BACL</name>
<dbReference type="OrthoDB" id="3806873at2"/>
<proteinExistence type="predicted"/>
<gene>
    <name evidence="2" type="ORF">DFP95_12522</name>
</gene>
<keyword evidence="2" id="KW-0808">Transferase</keyword>
<feature type="domain" description="Aminoglycoside phosphotransferase" evidence="1">
    <location>
        <begin position="28"/>
        <end position="265"/>
    </location>
</feature>
<dbReference type="InterPro" id="IPR011009">
    <property type="entry name" value="Kinase-like_dom_sf"/>
</dbReference>
<dbReference type="InterPro" id="IPR051678">
    <property type="entry name" value="AGP_Transferase"/>
</dbReference>
<dbReference type="EMBL" id="QRDY01000025">
    <property type="protein sequence ID" value="RED54403.1"/>
    <property type="molecule type" value="Genomic_DNA"/>
</dbReference>
<dbReference type="GO" id="GO:0016740">
    <property type="term" value="F:transferase activity"/>
    <property type="evidence" value="ECO:0007669"/>
    <property type="project" value="UniProtKB-KW"/>
</dbReference>
<reference evidence="2 3" key="1">
    <citation type="submission" date="2018-07" db="EMBL/GenBank/DDBJ databases">
        <title>Genomic Encyclopedia of Type Strains, Phase III (KMG-III): the genomes of soil and plant-associated and newly described type strains.</title>
        <authorList>
            <person name="Whitman W."/>
        </authorList>
    </citation>
    <scope>NUCLEOTIDE SEQUENCE [LARGE SCALE GENOMIC DNA]</scope>
    <source>
        <strain evidence="2 3">CECT 8236</strain>
    </source>
</reference>
<keyword evidence="3" id="KW-1185">Reference proteome</keyword>
<evidence type="ECO:0000313" key="3">
    <source>
        <dbReference type="Proteomes" id="UP000256869"/>
    </source>
</evidence>
<evidence type="ECO:0000313" key="2">
    <source>
        <dbReference type="EMBL" id="RED54403.1"/>
    </source>
</evidence>
<dbReference type="Gene3D" id="3.90.1200.10">
    <property type="match status" value="1"/>
</dbReference>
<accession>A0A3D9HY33</accession>
<dbReference type="RefSeq" id="WP_115995410.1">
    <property type="nucleotide sequence ID" value="NZ_QRDY01000025.1"/>
</dbReference>
<dbReference type="SUPFAM" id="SSF56112">
    <property type="entry name" value="Protein kinase-like (PK-like)"/>
    <property type="match status" value="1"/>
</dbReference>
<dbReference type="InterPro" id="IPR002575">
    <property type="entry name" value="Aminoglycoside_PTrfase"/>
</dbReference>
<protein>
    <submittedName>
        <fullName evidence="2">Macrolide phosphotransferase</fullName>
    </submittedName>
</protein>
<dbReference type="AlphaFoldDB" id="A0A3D9HY33"/>
<sequence>MTTENLIIKNILDLAARSGLNVVAESAEVNESGLDFLAVFAKTEDGESWVIRQPRRSDVVESAAYERKVLKVVQPYLPVAVPDWRICTPELIAYPRLEGQPAATINPEAMNYDWIIDPQAPPEAFIQSLAESIVALHGIDPAIAETAGVRVKQPADVRRILSDRMDEVKRVFGVSESLWQRWQAWLAEDSYWPPHSSFIHGDLHPGHIVVDSDGKVTGLLDWTEGEVADPASDFTVYYAAFGELGLDRLLAEYKKAGGTTWPRMKNHIVELYAAYPVLIAIFALKSGLEEYVSMARSSLGVNEYGEELPPQA</sequence>
<dbReference type="Gene3D" id="3.30.200.20">
    <property type="entry name" value="Phosphorylase Kinase, domain 1"/>
    <property type="match status" value="1"/>
</dbReference>
<dbReference type="CDD" id="cd05152">
    <property type="entry name" value="MPH2"/>
    <property type="match status" value="1"/>
</dbReference>
<comment type="caution">
    <text evidence="2">The sequence shown here is derived from an EMBL/GenBank/DDBJ whole genome shotgun (WGS) entry which is preliminary data.</text>
</comment>
<dbReference type="PANTHER" id="PTHR21310">
    <property type="entry name" value="AMINOGLYCOSIDE PHOSPHOTRANSFERASE-RELATED-RELATED"/>
    <property type="match status" value="1"/>
</dbReference>
<dbReference type="PANTHER" id="PTHR21310:SF15">
    <property type="entry name" value="AMINOGLYCOSIDE PHOSPHOTRANSFERASE DOMAIN-CONTAINING PROTEIN"/>
    <property type="match status" value="1"/>
</dbReference>
<dbReference type="Pfam" id="PF01636">
    <property type="entry name" value="APH"/>
    <property type="match status" value="1"/>
</dbReference>